<reference evidence="4 7" key="2">
    <citation type="submission" date="2022-05" db="EMBL/GenBank/DDBJ databases">
        <title>Genome Sequencing of Bee-Associated Microbes.</title>
        <authorList>
            <person name="Dunlap C."/>
        </authorList>
    </citation>
    <scope>NUCLEOTIDE SEQUENCE [LARGE SCALE GENOMIC DNA]</scope>
    <source>
        <strain evidence="4 7">NRRL B-23120</strain>
    </source>
</reference>
<sequence length="380" mass="42829">MIPFNKPLLTGQEDAYIREAIESGRFAGDGPLTGRCSRWLEDTLGCDRALLTTSCTHALEMAAMLLDITEGDEIIVPSFTFVSTTNAFVLRGAKLVFVDIRPDTLNMNEQLIEKAITNKTKAIVPVHYAGVSCEMDTIMKLANQYNLVVIEDAAHALMSRYRDKYLGTIGHLGCFSFHESKNYQCGEGGALIINDKRFIERAEVIREKGTNRTQYLQGEIDKYTWVDIGSSYLLSELNAAFLFPQLLLSDHINADRTRSWQTYYDALEELAVDGKLMLPGTPRGTKHNGHIFYVKVSNQVVRNELMTYLKHNGVSTASHYIPLHSSDMGKRYGFFHGEDIHTTSESEKILRLPMFYGLDQGDIHYTVSLIKQYFKVPGEA</sequence>
<dbReference type="OrthoDB" id="9810913at2"/>
<dbReference type="Pfam" id="PF01041">
    <property type="entry name" value="DegT_DnrJ_EryC1"/>
    <property type="match status" value="1"/>
</dbReference>
<dbReference type="InterPro" id="IPR000653">
    <property type="entry name" value="DegT/StrS_aminotransferase"/>
</dbReference>
<dbReference type="NCBIfam" id="TIGR02379">
    <property type="entry name" value="ECA_wecE"/>
    <property type="match status" value="1"/>
</dbReference>
<dbReference type="EMBL" id="JAMDMJ010000018">
    <property type="protein sequence ID" value="MCY9597225.1"/>
    <property type="molecule type" value="Genomic_DNA"/>
</dbReference>
<feature type="modified residue" description="N6-(pyridoxal phosphate)lysine" evidence="2">
    <location>
        <position position="181"/>
    </location>
</feature>
<dbReference type="NCBIfam" id="NF008687">
    <property type="entry name" value="PRK11706.1"/>
    <property type="match status" value="1"/>
</dbReference>
<dbReference type="CDD" id="cd00616">
    <property type="entry name" value="AHBA_syn"/>
    <property type="match status" value="1"/>
</dbReference>
<dbReference type="SUPFAM" id="SSF53383">
    <property type="entry name" value="PLP-dependent transferases"/>
    <property type="match status" value="1"/>
</dbReference>
<evidence type="ECO:0000313" key="6">
    <source>
        <dbReference type="Proteomes" id="UP000288943"/>
    </source>
</evidence>
<keyword evidence="4" id="KW-0808">Transferase</keyword>
<keyword evidence="7" id="KW-1185">Reference proteome</keyword>
<protein>
    <submittedName>
        <fullName evidence="5">dTDP-4-amino-4,6-dideoxy-D-glucose transaminase</fullName>
    </submittedName>
    <submittedName>
        <fullName evidence="4">dTDP-4-amino-4,6-dideoxygalactose transaminase</fullName>
        <ecNumber evidence="4">2.6.1.59</ecNumber>
    </submittedName>
</protein>
<keyword evidence="4" id="KW-0032">Aminotransferase</keyword>
<feature type="active site" description="Proton acceptor" evidence="1">
    <location>
        <position position="181"/>
    </location>
</feature>
<comment type="similarity">
    <text evidence="3">Belongs to the DegT/DnrJ/EryC1 family.</text>
</comment>
<dbReference type="EMBL" id="CP026520">
    <property type="protein sequence ID" value="QAV16408.1"/>
    <property type="molecule type" value="Genomic_DNA"/>
</dbReference>
<dbReference type="PANTHER" id="PTHR30244:SF34">
    <property type="entry name" value="DTDP-4-AMINO-4,6-DIDEOXYGALACTOSE TRANSAMINASE"/>
    <property type="match status" value="1"/>
</dbReference>
<proteinExistence type="inferred from homology"/>
<dbReference type="EC" id="2.6.1.59" evidence="4"/>
<dbReference type="InterPro" id="IPR015422">
    <property type="entry name" value="PyrdxlP-dep_Trfase_small"/>
</dbReference>
<dbReference type="PANTHER" id="PTHR30244">
    <property type="entry name" value="TRANSAMINASE"/>
    <property type="match status" value="1"/>
</dbReference>
<reference evidence="5 6" key="1">
    <citation type="submission" date="2018-01" db="EMBL/GenBank/DDBJ databases">
        <title>The whole genome sequencing and assembly of Paenibacillus chitinolyticus KCCM 41400 strain.</title>
        <authorList>
            <person name="Kim J.-Y."/>
            <person name="Park M.-K."/>
            <person name="Lee Y.-J."/>
            <person name="Yi H."/>
            <person name="Bahn Y.-S."/>
            <person name="Kim J.F."/>
            <person name="Lee D.-W."/>
        </authorList>
    </citation>
    <scope>NUCLEOTIDE SEQUENCE [LARGE SCALE GENOMIC DNA]</scope>
    <source>
        <strain evidence="5 6">KCCM 41400</strain>
    </source>
</reference>
<evidence type="ECO:0000256" key="1">
    <source>
        <dbReference type="PIRSR" id="PIRSR000390-1"/>
    </source>
</evidence>
<dbReference type="GO" id="GO:0019180">
    <property type="term" value="F:dTDP-4-amino-4,6-dideoxygalactose transaminase activity"/>
    <property type="evidence" value="ECO:0007669"/>
    <property type="project" value="UniProtKB-EC"/>
</dbReference>
<name>A0A410WPS0_9BACL</name>
<evidence type="ECO:0000256" key="2">
    <source>
        <dbReference type="PIRSR" id="PIRSR000390-2"/>
    </source>
</evidence>
<dbReference type="Proteomes" id="UP000288943">
    <property type="component" value="Chromosome"/>
</dbReference>
<evidence type="ECO:0000256" key="3">
    <source>
        <dbReference type="RuleBase" id="RU004508"/>
    </source>
</evidence>
<dbReference type="Gene3D" id="3.90.1150.10">
    <property type="entry name" value="Aspartate Aminotransferase, domain 1"/>
    <property type="match status" value="1"/>
</dbReference>
<dbReference type="PIRSF" id="PIRSF000390">
    <property type="entry name" value="PLP_StrS"/>
    <property type="match status" value="1"/>
</dbReference>
<organism evidence="5 6">
    <name type="scientific">Paenibacillus chitinolyticus</name>
    <dbReference type="NCBI Taxonomy" id="79263"/>
    <lineage>
        <taxon>Bacteria</taxon>
        <taxon>Bacillati</taxon>
        <taxon>Bacillota</taxon>
        <taxon>Bacilli</taxon>
        <taxon>Bacillales</taxon>
        <taxon>Paenibacillaceae</taxon>
        <taxon>Paenibacillus</taxon>
    </lineage>
</organism>
<dbReference type="AlphaFoldDB" id="A0A410WPS0"/>
<dbReference type="GO" id="GO:0000271">
    <property type="term" value="P:polysaccharide biosynthetic process"/>
    <property type="evidence" value="ECO:0007669"/>
    <property type="project" value="TreeGrafter"/>
</dbReference>
<dbReference type="Proteomes" id="UP001527202">
    <property type="component" value="Unassembled WGS sequence"/>
</dbReference>
<accession>A0A410WPS0</accession>
<dbReference type="FunFam" id="3.40.640.10:FF:000037">
    <property type="entry name" value="dTDP-4-amino-4,6-dideoxygalactose transaminase"/>
    <property type="match status" value="1"/>
</dbReference>
<keyword evidence="2 3" id="KW-0663">Pyridoxal phosphate</keyword>
<dbReference type="Gene3D" id="3.40.640.10">
    <property type="entry name" value="Type I PLP-dependent aspartate aminotransferase-like (Major domain)"/>
    <property type="match status" value="1"/>
</dbReference>
<dbReference type="InterPro" id="IPR015421">
    <property type="entry name" value="PyrdxlP-dep_Trfase_major"/>
</dbReference>
<dbReference type="GO" id="GO:0030170">
    <property type="term" value="F:pyridoxal phosphate binding"/>
    <property type="evidence" value="ECO:0007669"/>
    <property type="project" value="TreeGrafter"/>
</dbReference>
<dbReference type="GeneID" id="95373455"/>
<dbReference type="KEGG" id="pchi:PC41400_01315"/>
<dbReference type="InterPro" id="IPR015424">
    <property type="entry name" value="PyrdxlP-dep_Trfase"/>
</dbReference>
<evidence type="ECO:0000313" key="4">
    <source>
        <dbReference type="EMBL" id="MCY9597225.1"/>
    </source>
</evidence>
<dbReference type="InterPro" id="IPR012749">
    <property type="entry name" value="WecE-like"/>
</dbReference>
<gene>
    <name evidence="4" type="primary">rffA</name>
    <name evidence="4" type="synonym">fcnA</name>
    <name evidence="4" type="synonym">wecE</name>
    <name evidence="4" type="ORF">M5X16_15805</name>
    <name evidence="5" type="ORF">PC41400_01315</name>
</gene>
<evidence type="ECO:0000313" key="5">
    <source>
        <dbReference type="EMBL" id="QAV16408.1"/>
    </source>
</evidence>
<evidence type="ECO:0000313" key="7">
    <source>
        <dbReference type="Proteomes" id="UP001527202"/>
    </source>
</evidence>
<dbReference type="RefSeq" id="WP_042231614.1">
    <property type="nucleotide sequence ID" value="NZ_CP026520.1"/>
</dbReference>